<dbReference type="Proteomes" id="UP000602647">
    <property type="component" value="Unassembled WGS sequence"/>
</dbReference>
<keyword evidence="4" id="KW-1003">Cell membrane</keyword>
<keyword evidence="8 14" id="KW-0418">Kinase</keyword>
<keyword evidence="9 12" id="KW-1133">Transmembrane helix</keyword>
<dbReference type="SMART" id="SM00388">
    <property type="entry name" value="HisKA"/>
    <property type="match status" value="1"/>
</dbReference>
<evidence type="ECO:0000256" key="7">
    <source>
        <dbReference type="ARBA" id="ARBA00022692"/>
    </source>
</evidence>
<feature type="domain" description="Histidine kinase" evidence="13">
    <location>
        <begin position="93"/>
        <end position="305"/>
    </location>
</feature>
<dbReference type="EC" id="2.7.13.3" evidence="3"/>
<comment type="caution">
    <text evidence="14">The sequence shown here is derived from an EMBL/GenBank/DDBJ whole genome shotgun (WGS) entry which is preliminary data.</text>
</comment>
<dbReference type="PRINTS" id="PR00344">
    <property type="entry name" value="BCTRLSENSOR"/>
</dbReference>
<dbReference type="Gene3D" id="3.30.565.10">
    <property type="entry name" value="Histidine kinase-like ATPase, C-terminal domain"/>
    <property type="match status" value="1"/>
</dbReference>
<dbReference type="SUPFAM" id="SSF55874">
    <property type="entry name" value="ATPase domain of HSP90 chaperone/DNA topoisomerase II/histidine kinase"/>
    <property type="match status" value="1"/>
</dbReference>
<dbReference type="Pfam" id="PF02518">
    <property type="entry name" value="HATPase_c"/>
    <property type="match status" value="1"/>
</dbReference>
<dbReference type="PROSITE" id="PS50109">
    <property type="entry name" value="HIS_KIN"/>
    <property type="match status" value="1"/>
</dbReference>
<reference evidence="14" key="1">
    <citation type="submission" date="2020-08" db="EMBL/GenBank/DDBJ databases">
        <title>Genome public.</title>
        <authorList>
            <person name="Liu C."/>
            <person name="Sun Q."/>
        </authorList>
    </citation>
    <scope>NUCLEOTIDE SEQUENCE</scope>
    <source>
        <strain evidence="14">BX12</strain>
    </source>
</reference>
<keyword evidence="15" id="KW-1185">Reference proteome</keyword>
<dbReference type="GO" id="GO:0000155">
    <property type="term" value="F:phosphorelay sensor kinase activity"/>
    <property type="evidence" value="ECO:0007669"/>
    <property type="project" value="InterPro"/>
</dbReference>
<keyword evidence="11 12" id="KW-0472">Membrane</keyword>
<feature type="transmembrane region" description="Helical" evidence="12">
    <location>
        <begin position="6"/>
        <end position="22"/>
    </location>
</feature>
<sequence length="315" mass="35706">MYGYAAVIAAAAAVCLAVYILLRRHYEKKMKETYRKLLQSLDRALAGELPEISYDESMDGAVMERIGRILRAYHVNHDKAGKERDAIQSLISDISHQIRTPLAGIMLYGGLLKEQKLSPETESLADKIQKQSEKLDFFMKELIRTSYIEQEMISISPEKIEVESIVDMAFQNVELAALKRGVTLVRREISGVCYADRKWTAEALGNVLDNAIKYSPEGASVHVETIAYESFLCIQVQDFGIGIREEEQGRIFERFYRSDDVRNQPGFGIGLYLVREILRKEGGYVKVESEKGNGTKVKLFLSCYENFSADLNGKY</sequence>
<dbReference type="EMBL" id="JACRYT010000001">
    <property type="protein sequence ID" value="MBC6678719.1"/>
    <property type="molecule type" value="Genomic_DNA"/>
</dbReference>
<dbReference type="AlphaFoldDB" id="A0A923SQX7"/>
<dbReference type="InterPro" id="IPR004358">
    <property type="entry name" value="Sig_transdc_His_kin-like_C"/>
</dbReference>
<evidence type="ECO:0000256" key="12">
    <source>
        <dbReference type="SAM" id="Phobius"/>
    </source>
</evidence>
<dbReference type="Pfam" id="PF00512">
    <property type="entry name" value="HisKA"/>
    <property type="match status" value="1"/>
</dbReference>
<keyword evidence="10" id="KW-0902">Two-component regulatory system</keyword>
<dbReference type="InterPro" id="IPR036890">
    <property type="entry name" value="HATPase_C_sf"/>
</dbReference>
<protein>
    <recommendedName>
        <fullName evidence="3">histidine kinase</fullName>
        <ecNumber evidence="3">2.7.13.3</ecNumber>
    </recommendedName>
</protein>
<evidence type="ECO:0000256" key="1">
    <source>
        <dbReference type="ARBA" id="ARBA00000085"/>
    </source>
</evidence>
<keyword evidence="5" id="KW-0597">Phosphoprotein</keyword>
<accession>A0A923SQX7</accession>
<evidence type="ECO:0000256" key="3">
    <source>
        <dbReference type="ARBA" id="ARBA00012438"/>
    </source>
</evidence>
<evidence type="ECO:0000256" key="9">
    <source>
        <dbReference type="ARBA" id="ARBA00022989"/>
    </source>
</evidence>
<dbReference type="SMART" id="SM00387">
    <property type="entry name" value="HATPase_c"/>
    <property type="match status" value="1"/>
</dbReference>
<evidence type="ECO:0000256" key="2">
    <source>
        <dbReference type="ARBA" id="ARBA00004651"/>
    </source>
</evidence>
<evidence type="ECO:0000256" key="6">
    <source>
        <dbReference type="ARBA" id="ARBA00022679"/>
    </source>
</evidence>
<proteinExistence type="predicted"/>
<evidence type="ECO:0000256" key="11">
    <source>
        <dbReference type="ARBA" id="ARBA00023136"/>
    </source>
</evidence>
<dbReference type="InterPro" id="IPR005467">
    <property type="entry name" value="His_kinase_dom"/>
</dbReference>
<evidence type="ECO:0000313" key="14">
    <source>
        <dbReference type="EMBL" id="MBC6678719.1"/>
    </source>
</evidence>
<dbReference type="GO" id="GO:0016036">
    <property type="term" value="P:cellular response to phosphate starvation"/>
    <property type="evidence" value="ECO:0007669"/>
    <property type="project" value="TreeGrafter"/>
</dbReference>
<dbReference type="CDD" id="cd00075">
    <property type="entry name" value="HATPase"/>
    <property type="match status" value="1"/>
</dbReference>
<evidence type="ECO:0000256" key="4">
    <source>
        <dbReference type="ARBA" id="ARBA00022475"/>
    </source>
</evidence>
<name>A0A923SQX7_9FIRM</name>
<dbReference type="PANTHER" id="PTHR45453">
    <property type="entry name" value="PHOSPHATE REGULON SENSOR PROTEIN PHOR"/>
    <property type="match status" value="1"/>
</dbReference>
<evidence type="ECO:0000313" key="15">
    <source>
        <dbReference type="Proteomes" id="UP000602647"/>
    </source>
</evidence>
<dbReference type="SUPFAM" id="SSF47384">
    <property type="entry name" value="Homodimeric domain of signal transducing histidine kinase"/>
    <property type="match status" value="1"/>
</dbReference>
<dbReference type="InterPro" id="IPR036097">
    <property type="entry name" value="HisK_dim/P_sf"/>
</dbReference>
<dbReference type="InterPro" id="IPR050351">
    <property type="entry name" value="BphY/WalK/GraS-like"/>
</dbReference>
<dbReference type="CDD" id="cd00082">
    <property type="entry name" value="HisKA"/>
    <property type="match status" value="1"/>
</dbReference>
<comment type="catalytic activity">
    <reaction evidence="1">
        <text>ATP + protein L-histidine = ADP + protein N-phospho-L-histidine.</text>
        <dbReference type="EC" id="2.7.13.3"/>
    </reaction>
</comment>
<dbReference type="InterPro" id="IPR003594">
    <property type="entry name" value="HATPase_dom"/>
</dbReference>
<dbReference type="Gene3D" id="1.10.287.130">
    <property type="match status" value="1"/>
</dbReference>
<gene>
    <name evidence="14" type="ORF">H9L42_02620</name>
</gene>
<evidence type="ECO:0000256" key="8">
    <source>
        <dbReference type="ARBA" id="ARBA00022777"/>
    </source>
</evidence>
<organism evidence="14 15">
    <name type="scientific">Zhenpiania hominis</name>
    <dbReference type="NCBI Taxonomy" id="2763644"/>
    <lineage>
        <taxon>Bacteria</taxon>
        <taxon>Bacillati</taxon>
        <taxon>Bacillota</taxon>
        <taxon>Clostridia</taxon>
        <taxon>Peptostreptococcales</taxon>
        <taxon>Anaerovoracaceae</taxon>
        <taxon>Zhenpiania</taxon>
    </lineage>
</organism>
<comment type="subcellular location">
    <subcellularLocation>
        <location evidence="2">Cell membrane</location>
        <topology evidence="2">Multi-pass membrane protein</topology>
    </subcellularLocation>
</comment>
<evidence type="ECO:0000256" key="10">
    <source>
        <dbReference type="ARBA" id="ARBA00023012"/>
    </source>
</evidence>
<dbReference type="RefSeq" id="WP_187301874.1">
    <property type="nucleotide sequence ID" value="NZ_CBCTON010000002.1"/>
</dbReference>
<dbReference type="GO" id="GO:0004721">
    <property type="term" value="F:phosphoprotein phosphatase activity"/>
    <property type="evidence" value="ECO:0007669"/>
    <property type="project" value="TreeGrafter"/>
</dbReference>
<dbReference type="GO" id="GO:0005886">
    <property type="term" value="C:plasma membrane"/>
    <property type="evidence" value="ECO:0007669"/>
    <property type="project" value="UniProtKB-SubCell"/>
</dbReference>
<evidence type="ECO:0000259" key="13">
    <source>
        <dbReference type="PROSITE" id="PS50109"/>
    </source>
</evidence>
<keyword evidence="6" id="KW-0808">Transferase</keyword>
<keyword evidence="7 12" id="KW-0812">Transmembrane</keyword>
<dbReference type="InterPro" id="IPR003661">
    <property type="entry name" value="HisK_dim/P_dom"/>
</dbReference>
<evidence type="ECO:0000256" key="5">
    <source>
        <dbReference type="ARBA" id="ARBA00022553"/>
    </source>
</evidence>
<dbReference type="PANTHER" id="PTHR45453:SF2">
    <property type="entry name" value="HISTIDINE KINASE"/>
    <property type="match status" value="1"/>
</dbReference>